<dbReference type="AlphaFoldDB" id="A0A4C1TYZ9"/>
<proteinExistence type="predicted"/>
<protein>
    <submittedName>
        <fullName evidence="2">Uncharacterized protein</fullName>
    </submittedName>
</protein>
<evidence type="ECO:0000256" key="1">
    <source>
        <dbReference type="SAM" id="MobiDB-lite"/>
    </source>
</evidence>
<accession>A0A4C1TYZ9</accession>
<keyword evidence="3" id="KW-1185">Reference proteome</keyword>
<comment type="caution">
    <text evidence="2">The sequence shown here is derived from an EMBL/GenBank/DDBJ whole genome shotgun (WGS) entry which is preliminary data.</text>
</comment>
<evidence type="ECO:0000313" key="3">
    <source>
        <dbReference type="Proteomes" id="UP000299102"/>
    </source>
</evidence>
<gene>
    <name evidence="2" type="ORF">EVAR_93254_1</name>
</gene>
<organism evidence="2 3">
    <name type="scientific">Eumeta variegata</name>
    <name type="common">Bagworm moth</name>
    <name type="synonym">Eumeta japonica</name>
    <dbReference type="NCBI Taxonomy" id="151549"/>
    <lineage>
        <taxon>Eukaryota</taxon>
        <taxon>Metazoa</taxon>
        <taxon>Ecdysozoa</taxon>
        <taxon>Arthropoda</taxon>
        <taxon>Hexapoda</taxon>
        <taxon>Insecta</taxon>
        <taxon>Pterygota</taxon>
        <taxon>Neoptera</taxon>
        <taxon>Endopterygota</taxon>
        <taxon>Lepidoptera</taxon>
        <taxon>Glossata</taxon>
        <taxon>Ditrysia</taxon>
        <taxon>Tineoidea</taxon>
        <taxon>Psychidae</taxon>
        <taxon>Oiketicinae</taxon>
        <taxon>Eumeta</taxon>
    </lineage>
</organism>
<dbReference type="EMBL" id="BGZK01000101">
    <property type="protein sequence ID" value="GBP18826.1"/>
    <property type="molecule type" value="Genomic_DNA"/>
</dbReference>
<reference evidence="2 3" key="1">
    <citation type="journal article" date="2019" name="Commun. Biol.">
        <title>The bagworm genome reveals a unique fibroin gene that provides high tensile strength.</title>
        <authorList>
            <person name="Kono N."/>
            <person name="Nakamura H."/>
            <person name="Ohtoshi R."/>
            <person name="Tomita M."/>
            <person name="Numata K."/>
            <person name="Arakawa K."/>
        </authorList>
    </citation>
    <scope>NUCLEOTIDE SEQUENCE [LARGE SCALE GENOMIC DNA]</scope>
</reference>
<dbReference type="Proteomes" id="UP000299102">
    <property type="component" value="Unassembled WGS sequence"/>
</dbReference>
<feature type="region of interest" description="Disordered" evidence="1">
    <location>
        <begin position="55"/>
        <end position="77"/>
    </location>
</feature>
<name>A0A4C1TYZ9_EUMVA</name>
<evidence type="ECO:0000313" key="2">
    <source>
        <dbReference type="EMBL" id="GBP18826.1"/>
    </source>
</evidence>
<sequence>MWSPQVRAHLAARRGAGARPNRRDDGVTAAAGFQFISLLYVFAGQRFEVTPLNLQERRPSKYRPSRNNPGPAQRRGASLWTVGKCQDKYFSALRLNVATLTFDLTARAR</sequence>